<dbReference type="Proteomes" id="UP000178726">
    <property type="component" value="Unassembled WGS sequence"/>
</dbReference>
<accession>A0A1F6N9K7</accession>
<keyword evidence="1" id="KW-0812">Transmembrane</keyword>
<sequence>MSTLTSTIKRTLQKVLGHPATFLVRLVYRIVIVVPFQLVVSGLHLFSRQKLKDREPLSFCFIITSLIYTKGGQIQYESPRTVFSPETRAEQTLETIASIRDKVPGAKIILVEAGLREDLPLGLDKKIDQYIYLGNRKLIRAACDSHYKSLGEIVMLVAALKRSTIVTDFYFKISGRYHLNDQFKIANWKGRGLFVLKYIQPDYICTRLYGLRSEALATWKSALWKSVPLALISYAVENTLSKYIPRHQVHALEVLGVSGIGASSQVEDID</sequence>
<organism evidence="2 3">
    <name type="scientific">Candidatus Magasanikbacteria bacterium RIFCSPLOWO2_02_FULL_44_11</name>
    <dbReference type="NCBI Taxonomy" id="1798689"/>
    <lineage>
        <taxon>Bacteria</taxon>
        <taxon>Candidatus Magasanikiibacteriota</taxon>
    </lineage>
</organism>
<reference evidence="2 3" key="1">
    <citation type="journal article" date="2016" name="Nat. Commun.">
        <title>Thousands of microbial genomes shed light on interconnected biogeochemical processes in an aquifer system.</title>
        <authorList>
            <person name="Anantharaman K."/>
            <person name="Brown C.T."/>
            <person name="Hug L.A."/>
            <person name="Sharon I."/>
            <person name="Castelle C.J."/>
            <person name="Probst A.J."/>
            <person name="Thomas B.C."/>
            <person name="Singh A."/>
            <person name="Wilkins M.J."/>
            <person name="Karaoz U."/>
            <person name="Brodie E.L."/>
            <person name="Williams K.H."/>
            <person name="Hubbard S.S."/>
            <person name="Banfield J.F."/>
        </authorList>
    </citation>
    <scope>NUCLEOTIDE SEQUENCE [LARGE SCALE GENOMIC DNA]</scope>
</reference>
<gene>
    <name evidence="2" type="ORF">A3I29_04155</name>
</gene>
<dbReference type="EMBL" id="MFQK01000039">
    <property type="protein sequence ID" value="OGH80606.1"/>
    <property type="molecule type" value="Genomic_DNA"/>
</dbReference>
<keyword evidence="1" id="KW-0472">Membrane</keyword>
<keyword evidence="1" id="KW-1133">Transmembrane helix</keyword>
<dbReference type="STRING" id="1798689.A3I29_04155"/>
<evidence type="ECO:0000313" key="2">
    <source>
        <dbReference type="EMBL" id="OGH80606.1"/>
    </source>
</evidence>
<comment type="caution">
    <text evidence="2">The sequence shown here is derived from an EMBL/GenBank/DDBJ whole genome shotgun (WGS) entry which is preliminary data.</text>
</comment>
<name>A0A1F6N9K7_9BACT</name>
<feature type="transmembrane region" description="Helical" evidence="1">
    <location>
        <begin position="26"/>
        <end position="46"/>
    </location>
</feature>
<evidence type="ECO:0000313" key="3">
    <source>
        <dbReference type="Proteomes" id="UP000178726"/>
    </source>
</evidence>
<evidence type="ECO:0000256" key="1">
    <source>
        <dbReference type="SAM" id="Phobius"/>
    </source>
</evidence>
<proteinExistence type="predicted"/>
<dbReference type="AlphaFoldDB" id="A0A1F6N9K7"/>
<protein>
    <submittedName>
        <fullName evidence="2">Uncharacterized protein</fullName>
    </submittedName>
</protein>